<dbReference type="InterPro" id="IPR024269">
    <property type="entry name" value="DUF3791"/>
</dbReference>
<dbReference type="AlphaFoldDB" id="A0A1Y4I1T0"/>
<reference evidence="2" key="1">
    <citation type="submission" date="2017-04" db="EMBL/GenBank/DDBJ databases">
        <title>Function of individual gut microbiota members based on whole genome sequencing of pure cultures obtained from chicken caecum.</title>
        <authorList>
            <person name="Medvecky M."/>
            <person name="Cejkova D."/>
            <person name="Polansky O."/>
            <person name="Karasova D."/>
            <person name="Kubasova T."/>
            <person name="Cizek A."/>
            <person name="Rychlik I."/>
        </authorList>
    </citation>
    <scope>NUCLEOTIDE SEQUENCE [LARGE SCALE GENOMIC DNA]</scope>
    <source>
        <strain evidence="2">An199</strain>
    </source>
</reference>
<comment type="caution">
    <text evidence="1">The sequence shown here is derived from an EMBL/GenBank/DDBJ whole genome shotgun (WGS) entry which is preliminary data.</text>
</comment>
<dbReference type="Pfam" id="PF12668">
    <property type="entry name" value="DUF3791"/>
    <property type="match status" value="1"/>
</dbReference>
<sequence length="75" mass="8525">MNSDILRDKAEYLMSLISHFAERNGLSVPQAYRYVKRYGGICLVDEHYDIMHTLSFTDALGSMTMYMKRQGGAVG</sequence>
<dbReference type="EMBL" id="NFJX01000052">
    <property type="protein sequence ID" value="OUP12469.1"/>
    <property type="molecule type" value="Genomic_DNA"/>
</dbReference>
<organism evidence="1 2">
    <name type="scientific">Parabacteroides distasonis</name>
    <dbReference type="NCBI Taxonomy" id="823"/>
    <lineage>
        <taxon>Bacteria</taxon>
        <taxon>Pseudomonadati</taxon>
        <taxon>Bacteroidota</taxon>
        <taxon>Bacteroidia</taxon>
        <taxon>Bacteroidales</taxon>
        <taxon>Tannerellaceae</taxon>
        <taxon>Parabacteroides</taxon>
    </lineage>
</organism>
<evidence type="ECO:0000313" key="1">
    <source>
        <dbReference type="EMBL" id="OUP12469.1"/>
    </source>
</evidence>
<evidence type="ECO:0008006" key="3">
    <source>
        <dbReference type="Google" id="ProtNLM"/>
    </source>
</evidence>
<gene>
    <name evidence="1" type="ORF">B5F32_21470</name>
</gene>
<accession>A0A1Y4I1T0</accession>
<proteinExistence type="predicted"/>
<protein>
    <recommendedName>
        <fullName evidence="3">DUF3791 domain-containing protein</fullName>
    </recommendedName>
</protein>
<dbReference type="Proteomes" id="UP000195950">
    <property type="component" value="Unassembled WGS sequence"/>
</dbReference>
<evidence type="ECO:0000313" key="2">
    <source>
        <dbReference type="Proteomes" id="UP000195950"/>
    </source>
</evidence>
<dbReference type="RefSeq" id="WP_087347308.1">
    <property type="nucleotide sequence ID" value="NZ_CP103256.1"/>
</dbReference>
<name>A0A1Y4I1T0_PARDI</name>